<feature type="transmembrane region" description="Helical" evidence="5">
    <location>
        <begin position="186"/>
        <end position="204"/>
    </location>
</feature>
<dbReference type="Gene3D" id="1.20.120.1630">
    <property type="match status" value="1"/>
</dbReference>
<evidence type="ECO:0000256" key="1">
    <source>
        <dbReference type="ARBA" id="ARBA00004127"/>
    </source>
</evidence>
<dbReference type="AlphaFoldDB" id="A0A6J4JUL5"/>
<feature type="transmembrane region" description="Helical" evidence="5">
    <location>
        <begin position="49"/>
        <end position="67"/>
    </location>
</feature>
<dbReference type="Pfam" id="PF04191">
    <property type="entry name" value="PEMT"/>
    <property type="match status" value="1"/>
</dbReference>
<dbReference type="EMBL" id="CADCTJ010001193">
    <property type="protein sequence ID" value="CAA9288015.1"/>
    <property type="molecule type" value="Genomic_DNA"/>
</dbReference>
<evidence type="ECO:0000256" key="2">
    <source>
        <dbReference type="ARBA" id="ARBA00022692"/>
    </source>
</evidence>
<dbReference type="InterPro" id="IPR007318">
    <property type="entry name" value="Phopholipid_MeTrfase"/>
</dbReference>
<accession>A0A6J4JUL5</accession>
<protein>
    <recommendedName>
        <fullName evidence="7">Steroid 5-alpha reductase C-terminal domain-containing protein</fullName>
    </recommendedName>
</protein>
<feature type="transmembrane region" description="Helical" evidence="5">
    <location>
        <begin position="216"/>
        <end position="234"/>
    </location>
</feature>
<evidence type="ECO:0000256" key="5">
    <source>
        <dbReference type="SAM" id="Phobius"/>
    </source>
</evidence>
<sequence>MPLREEFESSGNWLFRRRSWLPLLLYPFAVAILYFYHDRTYPYISDISWSFICLAVSFLGLLVRAITVGHTPKGTSGRNTEQQIAECLNHTGIYSVVRHPLYLGNFLMWLGLFMYPGVWWFVATCSLVYWLYYERIMFAEEEFLRRLYPRIYEEWAGKTPAFVPRLTGWQASSLPFSLRNVLKREYNGLFATVLSFTILNALGHYFATQRWQVDDWWQIIFVLGAATFIILRSLKKYTNVLEIAGR</sequence>
<gene>
    <name evidence="6" type="ORF">AVDCRST_MAG95-3803</name>
</gene>
<comment type="subcellular location">
    <subcellularLocation>
        <location evidence="1">Endomembrane system</location>
        <topology evidence="1">Multi-pass membrane protein</topology>
    </subcellularLocation>
</comment>
<dbReference type="GO" id="GO:0012505">
    <property type="term" value="C:endomembrane system"/>
    <property type="evidence" value="ECO:0007669"/>
    <property type="project" value="UniProtKB-SubCell"/>
</dbReference>
<evidence type="ECO:0000256" key="4">
    <source>
        <dbReference type="ARBA" id="ARBA00023136"/>
    </source>
</evidence>
<organism evidence="6">
    <name type="scientific">uncultured Adhaeribacter sp</name>
    <dbReference type="NCBI Taxonomy" id="448109"/>
    <lineage>
        <taxon>Bacteria</taxon>
        <taxon>Pseudomonadati</taxon>
        <taxon>Bacteroidota</taxon>
        <taxon>Cytophagia</taxon>
        <taxon>Cytophagales</taxon>
        <taxon>Hymenobacteraceae</taxon>
        <taxon>Adhaeribacter</taxon>
        <taxon>environmental samples</taxon>
    </lineage>
</organism>
<evidence type="ECO:0008006" key="7">
    <source>
        <dbReference type="Google" id="ProtNLM"/>
    </source>
</evidence>
<keyword evidence="4 5" id="KW-0472">Membrane</keyword>
<dbReference type="InterPro" id="IPR052527">
    <property type="entry name" value="Metal_cation-efflux_comp"/>
</dbReference>
<feature type="transmembrane region" description="Helical" evidence="5">
    <location>
        <begin position="20"/>
        <end position="37"/>
    </location>
</feature>
<keyword evidence="3 5" id="KW-1133">Transmembrane helix</keyword>
<dbReference type="PANTHER" id="PTHR43847:SF1">
    <property type="entry name" value="BLL3993 PROTEIN"/>
    <property type="match status" value="1"/>
</dbReference>
<evidence type="ECO:0000256" key="3">
    <source>
        <dbReference type="ARBA" id="ARBA00022989"/>
    </source>
</evidence>
<dbReference type="PANTHER" id="PTHR43847">
    <property type="entry name" value="BLL3993 PROTEIN"/>
    <property type="match status" value="1"/>
</dbReference>
<feature type="transmembrane region" description="Helical" evidence="5">
    <location>
        <begin position="106"/>
        <end position="132"/>
    </location>
</feature>
<proteinExistence type="predicted"/>
<evidence type="ECO:0000313" key="6">
    <source>
        <dbReference type="EMBL" id="CAA9288015.1"/>
    </source>
</evidence>
<name>A0A6J4JUL5_9BACT</name>
<keyword evidence="2 5" id="KW-0812">Transmembrane</keyword>
<reference evidence="6" key="1">
    <citation type="submission" date="2020-02" db="EMBL/GenBank/DDBJ databases">
        <authorList>
            <person name="Meier V. D."/>
        </authorList>
    </citation>
    <scope>NUCLEOTIDE SEQUENCE</scope>
    <source>
        <strain evidence="6">AVDCRST_MAG95</strain>
    </source>
</reference>